<accession>A9NTR3</accession>
<evidence type="ECO:0000256" key="1">
    <source>
        <dbReference type="SAM" id="Phobius"/>
    </source>
</evidence>
<keyword evidence="1" id="KW-1133">Transmembrane helix</keyword>
<sequence>MAKAVQSKSSCAMDSFASRSDHGFEEFVPSLPLHNLKASDELQLLGLGITISGYLTAIVLMGVVLST</sequence>
<proteinExistence type="evidence at transcript level"/>
<keyword evidence="1" id="KW-0812">Transmembrane</keyword>
<keyword evidence="1" id="KW-0472">Membrane</keyword>
<name>A9NTR3_PICSI</name>
<protein>
    <submittedName>
        <fullName evidence="2">Uncharacterized protein</fullName>
    </submittedName>
</protein>
<dbReference type="AlphaFoldDB" id="A9NTR3"/>
<evidence type="ECO:0000313" key="2">
    <source>
        <dbReference type="EMBL" id="ABK24024.1"/>
    </source>
</evidence>
<feature type="transmembrane region" description="Helical" evidence="1">
    <location>
        <begin position="42"/>
        <end position="65"/>
    </location>
</feature>
<dbReference type="EMBL" id="EF084713">
    <property type="protein sequence ID" value="ABK24024.1"/>
    <property type="molecule type" value="mRNA"/>
</dbReference>
<reference evidence="2" key="1">
    <citation type="journal article" date="2008" name="BMC Genomics">
        <title>A conifer genomics resource of 200,000 spruce (Picea spp.) ESTs and 6,464 high-quality, sequence-finished full-length cDNAs for Sitka spruce (Picea sitchensis).</title>
        <authorList>
            <person name="Ralph S.G."/>
            <person name="Chun H.J."/>
            <person name="Kolosova N."/>
            <person name="Cooper D."/>
            <person name="Oddy C."/>
            <person name="Ritland C.E."/>
            <person name="Kirkpatrick R."/>
            <person name="Moore R."/>
            <person name="Barber S."/>
            <person name="Holt R.A."/>
            <person name="Jones S.J."/>
            <person name="Marra M.A."/>
            <person name="Douglas C.J."/>
            <person name="Ritland K."/>
            <person name="Bohlmann J."/>
        </authorList>
    </citation>
    <scope>NUCLEOTIDE SEQUENCE</scope>
    <source>
        <tissue evidence="2">Green portion of the leader tissue</tissue>
    </source>
</reference>
<organism evidence="2">
    <name type="scientific">Picea sitchensis</name>
    <name type="common">Sitka spruce</name>
    <name type="synonym">Pinus sitchensis</name>
    <dbReference type="NCBI Taxonomy" id="3332"/>
    <lineage>
        <taxon>Eukaryota</taxon>
        <taxon>Viridiplantae</taxon>
        <taxon>Streptophyta</taxon>
        <taxon>Embryophyta</taxon>
        <taxon>Tracheophyta</taxon>
        <taxon>Spermatophyta</taxon>
        <taxon>Pinopsida</taxon>
        <taxon>Pinidae</taxon>
        <taxon>Conifers I</taxon>
        <taxon>Pinales</taxon>
        <taxon>Pinaceae</taxon>
        <taxon>Picea</taxon>
    </lineage>
</organism>